<dbReference type="InterPro" id="IPR035965">
    <property type="entry name" value="PAS-like_dom_sf"/>
</dbReference>
<dbReference type="InterPro" id="IPR001610">
    <property type="entry name" value="PAC"/>
</dbReference>
<dbReference type="Pfam" id="PF02518">
    <property type="entry name" value="HATPase_c"/>
    <property type="match status" value="1"/>
</dbReference>
<keyword evidence="12" id="KW-0472">Membrane</keyword>
<comment type="subcellular location">
    <subcellularLocation>
        <location evidence="2">Membrane</location>
        <topology evidence="2">Multi-pass membrane protein</topology>
    </subcellularLocation>
</comment>
<keyword evidence="13" id="KW-0175">Coiled coil</keyword>
<comment type="catalytic activity">
    <reaction evidence="1">
        <text>ATP + protein L-histidine = ADP + protein N-phospho-L-histidine.</text>
        <dbReference type="EC" id="2.7.13.3"/>
    </reaction>
</comment>
<evidence type="ECO:0000256" key="7">
    <source>
        <dbReference type="ARBA" id="ARBA00022741"/>
    </source>
</evidence>
<dbReference type="Gene3D" id="3.30.565.10">
    <property type="entry name" value="Histidine kinase-like ATPase, C-terminal domain"/>
    <property type="match status" value="1"/>
</dbReference>
<name>A0AAW9RRS5_9BACT</name>
<feature type="domain" description="Histidine kinase" evidence="14">
    <location>
        <begin position="426"/>
        <end position="638"/>
    </location>
</feature>
<evidence type="ECO:0000256" key="3">
    <source>
        <dbReference type="ARBA" id="ARBA00012438"/>
    </source>
</evidence>
<evidence type="ECO:0000256" key="12">
    <source>
        <dbReference type="ARBA" id="ARBA00023136"/>
    </source>
</evidence>
<dbReference type="InterPro" id="IPR003661">
    <property type="entry name" value="HisK_dim/P_dom"/>
</dbReference>
<dbReference type="InterPro" id="IPR013656">
    <property type="entry name" value="PAS_4"/>
</dbReference>
<keyword evidence="10" id="KW-1133">Transmembrane helix</keyword>
<keyword evidence="6" id="KW-0812">Transmembrane</keyword>
<keyword evidence="7" id="KW-0547">Nucleotide-binding</keyword>
<dbReference type="EC" id="2.7.13.3" evidence="3"/>
<dbReference type="Proteomes" id="UP001403385">
    <property type="component" value="Unassembled WGS sequence"/>
</dbReference>
<dbReference type="Gene3D" id="1.10.287.130">
    <property type="match status" value="1"/>
</dbReference>
<evidence type="ECO:0000256" key="11">
    <source>
        <dbReference type="ARBA" id="ARBA00023012"/>
    </source>
</evidence>
<keyword evidence="4" id="KW-0597">Phosphoprotein</keyword>
<dbReference type="EMBL" id="JBDKWZ010000003">
    <property type="protein sequence ID" value="MEN7547469.1"/>
    <property type="molecule type" value="Genomic_DNA"/>
</dbReference>
<dbReference type="InterPro" id="IPR000700">
    <property type="entry name" value="PAS-assoc_C"/>
</dbReference>
<evidence type="ECO:0000256" key="5">
    <source>
        <dbReference type="ARBA" id="ARBA00022679"/>
    </source>
</evidence>
<evidence type="ECO:0000259" key="15">
    <source>
        <dbReference type="PROSITE" id="PS50113"/>
    </source>
</evidence>
<dbReference type="SUPFAM" id="SSF55785">
    <property type="entry name" value="PYP-like sensor domain (PAS domain)"/>
    <property type="match status" value="2"/>
</dbReference>
<dbReference type="SMART" id="SM00387">
    <property type="entry name" value="HATPase_c"/>
    <property type="match status" value="1"/>
</dbReference>
<dbReference type="InterPro" id="IPR005467">
    <property type="entry name" value="His_kinase_dom"/>
</dbReference>
<protein>
    <recommendedName>
        <fullName evidence="3">histidine kinase</fullName>
        <ecNumber evidence="3">2.7.13.3</ecNumber>
    </recommendedName>
</protein>
<dbReference type="RefSeq" id="WP_346820257.1">
    <property type="nucleotide sequence ID" value="NZ_JBDKWZ010000003.1"/>
</dbReference>
<dbReference type="SMART" id="SM00086">
    <property type="entry name" value="PAC"/>
    <property type="match status" value="2"/>
</dbReference>
<dbReference type="GO" id="GO:0007234">
    <property type="term" value="P:osmosensory signaling via phosphorelay pathway"/>
    <property type="evidence" value="ECO:0007669"/>
    <property type="project" value="TreeGrafter"/>
</dbReference>
<dbReference type="PRINTS" id="PR00344">
    <property type="entry name" value="BCTRLSENSOR"/>
</dbReference>
<dbReference type="Pfam" id="PF08448">
    <property type="entry name" value="PAS_4"/>
    <property type="match status" value="2"/>
</dbReference>
<dbReference type="InterPro" id="IPR003594">
    <property type="entry name" value="HATPase_dom"/>
</dbReference>
<dbReference type="SUPFAM" id="SSF55874">
    <property type="entry name" value="ATPase domain of HSP90 chaperone/DNA topoisomerase II/histidine kinase"/>
    <property type="match status" value="1"/>
</dbReference>
<dbReference type="PROSITE" id="PS50113">
    <property type="entry name" value="PAC"/>
    <property type="match status" value="2"/>
</dbReference>
<evidence type="ECO:0000256" key="9">
    <source>
        <dbReference type="ARBA" id="ARBA00022840"/>
    </source>
</evidence>
<feature type="domain" description="PAC" evidence="15">
    <location>
        <begin position="355"/>
        <end position="408"/>
    </location>
</feature>
<evidence type="ECO:0000256" key="8">
    <source>
        <dbReference type="ARBA" id="ARBA00022777"/>
    </source>
</evidence>
<keyword evidence="17" id="KW-1185">Reference proteome</keyword>
<feature type="coiled-coil region" evidence="13">
    <location>
        <begin position="444"/>
        <end position="503"/>
    </location>
</feature>
<evidence type="ECO:0000256" key="4">
    <source>
        <dbReference type="ARBA" id="ARBA00022553"/>
    </source>
</evidence>
<evidence type="ECO:0000256" key="2">
    <source>
        <dbReference type="ARBA" id="ARBA00004141"/>
    </source>
</evidence>
<dbReference type="GO" id="GO:0000155">
    <property type="term" value="F:phosphorelay sensor kinase activity"/>
    <property type="evidence" value="ECO:0007669"/>
    <property type="project" value="InterPro"/>
</dbReference>
<evidence type="ECO:0000256" key="6">
    <source>
        <dbReference type="ARBA" id="ARBA00022692"/>
    </source>
</evidence>
<keyword evidence="11" id="KW-0902">Two-component regulatory system</keyword>
<dbReference type="SMART" id="SM00388">
    <property type="entry name" value="HisKA"/>
    <property type="match status" value="1"/>
</dbReference>
<dbReference type="GO" id="GO:0030295">
    <property type="term" value="F:protein kinase activator activity"/>
    <property type="evidence" value="ECO:0007669"/>
    <property type="project" value="TreeGrafter"/>
</dbReference>
<keyword evidence="8 16" id="KW-0418">Kinase</keyword>
<dbReference type="NCBIfam" id="TIGR00229">
    <property type="entry name" value="sensory_box"/>
    <property type="match status" value="2"/>
</dbReference>
<dbReference type="SUPFAM" id="SSF47384">
    <property type="entry name" value="Homodimeric domain of signal transducing histidine kinase"/>
    <property type="match status" value="1"/>
</dbReference>
<dbReference type="InterPro" id="IPR050351">
    <property type="entry name" value="BphY/WalK/GraS-like"/>
</dbReference>
<dbReference type="Gene3D" id="3.30.450.20">
    <property type="entry name" value="PAS domain"/>
    <property type="match status" value="3"/>
</dbReference>
<gene>
    <name evidence="16" type="ORF">AAG747_06100</name>
</gene>
<dbReference type="InterPro" id="IPR036890">
    <property type="entry name" value="HATPase_C_sf"/>
</dbReference>
<dbReference type="PANTHER" id="PTHR42878:SF7">
    <property type="entry name" value="SENSOR HISTIDINE KINASE GLRK"/>
    <property type="match status" value="1"/>
</dbReference>
<comment type="caution">
    <text evidence="16">The sequence shown here is derived from an EMBL/GenBank/DDBJ whole genome shotgun (WGS) entry which is preliminary data.</text>
</comment>
<accession>A0AAW9RRS5</accession>
<dbReference type="InterPro" id="IPR000014">
    <property type="entry name" value="PAS"/>
</dbReference>
<dbReference type="Pfam" id="PF00512">
    <property type="entry name" value="HisKA"/>
    <property type="match status" value="1"/>
</dbReference>
<dbReference type="GO" id="GO:0005524">
    <property type="term" value="F:ATP binding"/>
    <property type="evidence" value="ECO:0007669"/>
    <property type="project" value="UniProtKB-KW"/>
</dbReference>
<evidence type="ECO:0000313" key="16">
    <source>
        <dbReference type="EMBL" id="MEN7547469.1"/>
    </source>
</evidence>
<evidence type="ECO:0000256" key="13">
    <source>
        <dbReference type="SAM" id="Coils"/>
    </source>
</evidence>
<dbReference type="CDD" id="cd00082">
    <property type="entry name" value="HisKA"/>
    <property type="match status" value="1"/>
</dbReference>
<dbReference type="AlphaFoldDB" id="A0AAW9RRS5"/>
<keyword evidence="5" id="KW-0808">Transferase</keyword>
<dbReference type="GO" id="GO:0016020">
    <property type="term" value="C:membrane"/>
    <property type="evidence" value="ECO:0007669"/>
    <property type="project" value="UniProtKB-SubCell"/>
</dbReference>
<keyword evidence="9" id="KW-0067">ATP-binding</keyword>
<reference evidence="16 17" key="1">
    <citation type="submission" date="2024-04" db="EMBL/GenBank/DDBJ databases">
        <title>Novel genus in family Flammeovirgaceae.</title>
        <authorList>
            <person name="Nguyen T.H."/>
            <person name="Vuong T.Q."/>
            <person name="Le H."/>
            <person name="Kim S.-G."/>
        </authorList>
    </citation>
    <scope>NUCLEOTIDE SEQUENCE [LARGE SCALE GENOMIC DNA]</scope>
    <source>
        <strain evidence="16 17">JCM 23209</strain>
    </source>
</reference>
<dbReference type="InterPro" id="IPR004358">
    <property type="entry name" value="Sig_transdc_His_kin-like_C"/>
</dbReference>
<dbReference type="InterPro" id="IPR036097">
    <property type="entry name" value="HisK_dim/P_sf"/>
</dbReference>
<evidence type="ECO:0000256" key="1">
    <source>
        <dbReference type="ARBA" id="ARBA00000085"/>
    </source>
</evidence>
<dbReference type="CDD" id="cd00130">
    <property type="entry name" value="PAS"/>
    <property type="match status" value="2"/>
</dbReference>
<evidence type="ECO:0000259" key="14">
    <source>
        <dbReference type="PROSITE" id="PS50109"/>
    </source>
</evidence>
<dbReference type="PANTHER" id="PTHR42878">
    <property type="entry name" value="TWO-COMPONENT HISTIDINE KINASE"/>
    <property type="match status" value="1"/>
</dbReference>
<dbReference type="CDD" id="cd00075">
    <property type="entry name" value="HATPase"/>
    <property type="match status" value="1"/>
</dbReference>
<sequence>MASHFSLIEGKGPGNSSWKDVTVKLNQVVSQEAMQQLLSQQSALVFVLNYSTRKIEFVNQEKFLGHRLEYWGKSENFRKKLHPSCQGPFKNFWKQLLTNGESKHSFKVKNRKMRWKWISVRAKTLRWNVNNFPEAFLFTVIKNEDLHVFEDKLSERIAYYNAVLNAGETGIFAIDNQYRILLVNDCHQKYSQRIFGQQYRIGTSAFRYIPTGLRLAEYKKLLDAALKGDEIQSVFKLKKQDGHHYWAEFDVSPIYQQKIIIGALVHAQDVTGKIENEQKIKAAHTNLKTIINNTEDAIWSIDRQFRVIIANETFSKLFEKYFQRPVHPGDRIIDIISDSIKDLWLDRYAMALDGKKFEVKENYTLQGRVYYFLTNFNPIIDEKGNVLGCCMYSKDITEIHTAQEALKEHNQQLLQANEQLDRFVYSVSHDLRAPIASSLGLIELANLSTEMDELRELLELQKKNLQKMDNFISDIVEYARNARQELKIQEISFEQTIQQLLEQLSHMQGVKQIDKKIEIHQHGPFFSDQNRLNIIISNLLSNAFKYFNPYEEAPFVKVKVFTSPQHAKLEISDNGIGISEKHLNKIFDMFYRASNACSGTGIGLYILKEALQKLNGTIQVESEVGFGTTFEVQIPNHHHRLHTEHDSLIRGR</sequence>
<organism evidence="16 17">
    <name type="scientific">Rapidithrix thailandica</name>
    <dbReference type="NCBI Taxonomy" id="413964"/>
    <lineage>
        <taxon>Bacteria</taxon>
        <taxon>Pseudomonadati</taxon>
        <taxon>Bacteroidota</taxon>
        <taxon>Cytophagia</taxon>
        <taxon>Cytophagales</taxon>
        <taxon>Flammeovirgaceae</taxon>
        <taxon>Rapidithrix</taxon>
    </lineage>
</organism>
<dbReference type="GO" id="GO:0000156">
    <property type="term" value="F:phosphorelay response regulator activity"/>
    <property type="evidence" value="ECO:0007669"/>
    <property type="project" value="TreeGrafter"/>
</dbReference>
<feature type="domain" description="PAC" evidence="15">
    <location>
        <begin position="231"/>
        <end position="282"/>
    </location>
</feature>
<dbReference type="SMART" id="SM00091">
    <property type="entry name" value="PAS"/>
    <property type="match status" value="3"/>
</dbReference>
<proteinExistence type="predicted"/>
<evidence type="ECO:0000313" key="17">
    <source>
        <dbReference type="Proteomes" id="UP001403385"/>
    </source>
</evidence>
<evidence type="ECO:0000256" key="10">
    <source>
        <dbReference type="ARBA" id="ARBA00022989"/>
    </source>
</evidence>
<dbReference type="PROSITE" id="PS50109">
    <property type="entry name" value="HIS_KIN"/>
    <property type="match status" value="1"/>
</dbReference>